<organism evidence="1">
    <name type="scientific">hydrothermal vent metagenome</name>
    <dbReference type="NCBI Taxonomy" id="652676"/>
    <lineage>
        <taxon>unclassified sequences</taxon>
        <taxon>metagenomes</taxon>
        <taxon>ecological metagenomes</taxon>
    </lineage>
</organism>
<sequence length="42" mass="4803">GEFSLMVLGYNFTRVVNILGIEFLRDYFAQRSGSALKNIKYA</sequence>
<dbReference type="AlphaFoldDB" id="A0A3B1BMT6"/>
<dbReference type="EMBL" id="UOFZ01000178">
    <property type="protein sequence ID" value="VAX14566.1"/>
    <property type="molecule type" value="Genomic_DNA"/>
</dbReference>
<name>A0A3B1BMT6_9ZZZZ</name>
<reference evidence="1" key="1">
    <citation type="submission" date="2018-06" db="EMBL/GenBank/DDBJ databases">
        <authorList>
            <person name="Zhirakovskaya E."/>
        </authorList>
    </citation>
    <scope>NUCLEOTIDE SEQUENCE</scope>
</reference>
<feature type="non-terminal residue" evidence="1">
    <location>
        <position position="1"/>
    </location>
</feature>
<gene>
    <name evidence="2" type="ORF">MNBD_GAMMA24-2735</name>
    <name evidence="1" type="ORF">MNBD_GAMMA24-695</name>
</gene>
<accession>A0A3B1BMT6</accession>
<evidence type="ECO:0000313" key="1">
    <source>
        <dbReference type="EMBL" id="VAX13144.1"/>
    </source>
</evidence>
<dbReference type="EMBL" id="UOFZ01000102">
    <property type="protein sequence ID" value="VAX13144.1"/>
    <property type="molecule type" value="Genomic_DNA"/>
</dbReference>
<protein>
    <submittedName>
        <fullName evidence="1">Uncharacterized protein</fullName>
    </submittedName>
</protein>
<evidence type="ECO:0000313" key="2">
    <source>
        <dbReference type="EMBL" id="VAX14566.1"/>
    </source>
</evidence>
<proteinExistence type="predicted"/>